<dbReference type="Proteomes" id="UP000663866">
    <property type="component" value="Unassembled WGS sequence"/>
</dbReference>
<keyword evidence="6" id="KW-1185">Reference proteome</keyword>
<accession>A0A821N4V7</accession>
<protein>
    <submittedName>
        <fullName evidence="3">Uncharacterized protein</fullName>
    </submittedName>
</protein>
<organism evidence="3 6">
    <name type="scientific">Rotaria magnacalcarata</name>
    <dbReference type="NCBI Taxonomy" id="392030"/>
    <lineage>
        <taxon>Eukaryota</taxon>
        <taxon>Metazoa</taxon>
        <taxon>Spiralia</taxon>
        <taxon>Gnathifera</taxon>
        <taxon>Rotifera</taxon>
        <taxon>Eurotatoria</taxon>
        <taxon>Bdelloidea</taxon>
        <taxon>Philodinida</taxon>
        <taxon>Philodinidae</taxon>
        <taxon>Rotaria</taxon>
    </lineage>
</organism>
<dbReference type="EMBL" id="CAJOBH010190545">
    <property type="protein sequence ID" value="CAF4962988.1"/>
    <property type="molecule type" value="Genomic_DNA"/>
</dbReference>
<evidence type="ECO:0000313" key="3">
    <source>
        <dbReference type="EMBL" id="CAF4778335.1"/>
    </source>
</evidence>
<reference evidence="3" key="1">
    <citation type="submission" date="2021-02" db="EMBL/GenBank/DDBJ databases">
        <authorList>
            <person name="Nowell W R."/>
        </authorList>
    </citation>
    <scope>NUCLEOTIDE SEQUENCE</scope>
</reference>
<evidence type="ECO:0000313" key="6">
    <source>
        <dbReference type="Proteomes" id="UP000663866"/>
    </source>
</evidence>
<evidence type="ECO:0000313" key="4">
    <source>
        <dbReference type="EMBL" id="CAF4962988.1"/>
    </source>
</evidence>
<evidence type="ECO:0000313" key="2">
    <source>
        <dbReference type="EMBL" id="CAF4576144.1"/>
    </source>
</evidence>
<gene>
    <name evidence="2" type="ORF">BYL167_LOCUS39121</name>
    <name evidence="4" type="ORF">BYL167_LOCUS54348</name>
    <name evidence="5" type="ORF">GIL414_LOCUS56144</name>
    <name evidence="3" type="ORF">OVN521_LOCUS51090</name>
</gene>
<dbReference type="EMBL" id="CAJOBJ010200891">
    <property type="protein sequence ID" value="CAF4982756.1"/>
    <property type="molecule type" value="Genomic_DNA"/>
</dbReference>
<evidence type="ECO:0000256" key="1">
    <source>
        <dbReference type="SAM" id="MobiDB-lite"/>
    </source>
</evidence>
<dbReference type="Proteomes" id="UP000681967">
    <property type="component" value="Unassembled WGS sequence"/>
</dbReference>
<dbReference type="EMBL" id="CAJOBH010093316">
    <property type="protein sequence ID" value="CAF4576144.1"/>
    <property type="molecule type" value="Genomic_DNA"/>
</dbReference>
<name>A0A821N4V7_9BILA</name>
<dbReference type="AlphaFoldDB" id="A0A821N4V7"/>
<feature type="region of interest" description="Disordered" evidence="1">
    <location>
        <begin position="1"/>
        <end position="25"/>
    </location>
</feature>
<comment type="caution">
    <text evidence="3">The sequence shown here is derived from an EMBL/GenBank/DDBJ whole genome shotgun (WGS) entry which is preliminary data.</text>
</comment>
<evidence type="ECO:0000313" key="5">
    <source>
        <dbReference type="EMBL" id="CAF4982756.1"/>
    </source>
</evidence>
<dbReference type="Proteomes" id="UP000681720">
    <property type="component" value="Unassembled WGS sequence"/>
</dbReference>
<sequence length="25" mass="2387">MLSASSSKSSATISNASATLSVGTK</sequence>
<dbReference type="EMBL" id="CAJOBG010121065">
    <property type="protein sequence ID" value="CAF4778335.1"/>
    <property type="molecule type" value="Genomic_DNA"/>
</dbReference>
<feature type="non-terminal residue" evidence="3">
    <location>
        <position position="25"/>
    </location>
</feature>
<proteinExistence type="predicted"/>